<feature type="region of interest" description="Disordered" evidence="1">
    <location>
        <begin position="32"/>
        <end position="79"/>
    </location>
</feature>
<feature type="region of interest" description="Disordered" evidence="1">
    <location>
        <begin position="95"/>
        <end position="132"/>
    </location>
</feature>
<evidence type="ECO:0000313" key="3">
    <source>
        <dbReference type="Proteomes" id="UP000807716"/>
    </source>
</evidence>
<evidence type="ECO:0000256" key="1">
    <source>
        <dbReference type="SAM" id="MobiDB-lite"/>
    </source>
</evidence>
<dbReference type="AlphaFoldDB" id="A0A9P6U7I6"/>
<organism evidence="2 3">
    <name type="scientific">Actinomortierella ambigua</name>
    <dbReference type="NCBI Taxonomy" id="1343610"/>
    <lineage>
        <taxon>Eukaryota</taxon>
        <taxon>Fungi</taxon>
        <taxon>Fungi incertae sedis</taxon>
        <taxon>Mucoromycota</taxon>
        <taxon>Mortierellomycotina</taxon>
        <taxon>Mortierellomycetes</taxon>
        <taxon>Mortierellales</taxon>
        <taxon>Mortierellaceae</taxon>
        <taxon>Actinomortierella</taxon>
    </lineage>
</organism>
<gene>
    <name evidence="2" type="ORF">DFQ27_002255</name>
</gene>
<accession>A0A9P6U7I6</accession>
<protein>
    <submittedName>
        <fullName evidence="2">Uncharacterized protein</fullName>
    </submittedName>
</protein>
<reference evidence="2" key="1">
    <citation type="journal article" date="2020" name="Fungal Divers.">
        <title>Resolving the Mortierellaceae phylogeny through synthesis of multi-gene phylogenetics and phylogenomics.</title>
        <authorList>
            <person name="Vandepol N."/>
            <person name="Liber J."/>
            <person name="Desiro A."/>
            <person name="Na H."/>
            <person name="Kennedy M."/>
            <person name="Barry K."/>
            <person name="Grigoriev I.V."/>
            <person name="Miller A.N."/>
            <person name="O'Donnell K."/>
            <person name="Stajich J.E."/>
            <person name="Bonito G."/>
        </authorList>
    </citation>
    <scope>NUCLEOTIDE SEQUENCE</scope>
    <source>
        <strain evidence="2">BC1065</strain>
    </source>
</reference>
<feature type="compositionally biased region" description="Low complexity" evidence="1">
    <location>
        <begin position="118"/>
        <end position="127"/>
    </location>
</feature>
<sequence length="143" mass="15607">MFFRSPSPPSVRDSSFTLPSIDDLLEGRFDLKRRPPLEPLPLPSQSLSPYDDSRWYPSSPGDREWLDPPSPLSDRFNADHTLDARALSAEMLPISPADAPSFTESPQVSSSDTLPGLSAAASSSSNSPTKVAPMVLEIHIHLH</sequence>
<feature type="compositionally biased region" description="Polar residues" evidence="1">
    <location>
        <begin position="102"/>
        <end position="113"/>
    </location>
</feature>
<name>A0A9P6U7I6_9FUNG</name>
<dbReference type="EMBL" id="JAAAJB010000183">
    <property type="protein sequence ID" value="KAG0262586.1"/>
    <property type="molecule type" value="Genomic_DNA"/>
</dbReference>
<comment type="caution">
    <text evidence="2">The sequence shown here is derived from an EMBL/GenBank/DDBJ whole genome shotgun (WGS) entry which is preliminary data.</text>
</comment>
<dbReference type="Proteomes" id="UP000807716">
    <property type="component" value="Unassembled WGS sequence"/>
</dbReference>
<keyword evidence="3" id="KW-1185">Reference proteome</keyword>
<proteinExistence type="predicted"/>
<evidence type="ECO:0000313" key="2">
    <source>
        <dbReference type="EMBL" id="KAG0262586.1"/>
    </source>
</evidence>